<dbReference type="GO" id="GO:0016020">
    <property type="term" value="C:membrane"/>
    <property type="evidence" value="ECO:0007669"/>
    <property type="project" value="UniProtKB-SubCell"/>
</dbReference>
<accession>A0AA96EU75</accession>
<evidence type="ECO:0000256" key="5">
    <source>
        <dbReference type="ARBA" id="ARBA00023136"/>
    </source>
</evidence>
<evidence type="ECO:0000256" key="4">
    <source>
        <dbReference type="ARBA" id="ARBA00022989"/>
    </source>
</evidence>
<evidence type="ECO:0000256" key="3">
    <source>
        <dbReference type="ARBA" id="ARBA00022692"/>
    </source>
</evidence>
<evidence type="ECO:0000256" key="1">
    <source>
        <dbReference type="ARBA" id="ARBA00004141"/>
    </source>
</evidence>
<feature type="transmembrane region" description="Helical" evidence="6">
    <location>
        <begin position="36"/>
        <end position="53"/>
    </location>
</feature>
<sequence length="232" mass="27205">MKNSEYSKLSNLFLFFFVVISFIEIIAELFNDTTIVWVSKPLIIPFLLIFYLFKSKIRSNYFIAALVFSSVSNILFIENTFFYNLFGTFFALFFMIIIIYLVLNQLNKPPLNSMIFGAIPFFITYAAILIISYESIHSNLLFFIFNAFFVIFLGGFGLGNYTIYKSKTNYYLFISALLFALMHFVYLFKLFSVAEPTMHALSMLFYVLGQLMLTRFVLFTEKKMRNFKIVNI</sequence>
<dbReference type="AlphaFoldDB" id="A0AA96F1W3"/>
<protein>
    <recommendedName>
        <fullName evidence="10">Lysoplasmalogenase</fullName>
    </recommendedName>
</protein>
<dbReference type="InterPro" id="IPR012506">
    <property type="entry name" value="TMEM86B-like"/>
</dbReference>
<feature type="transmembrane region" description="Helical" evidence="6">
    <location>
        <begin position="170"/>
        <end position="188"/>
    </location>
</feature>
<feature type="transmembrane region" description="Helical" evidence="6">
    <location>
        <begin position="139"/>
        <end position="158"/>
    </location>
</feature>
<organism evidence="8 9">
    <name type="scientific">Flavobacterium capsici</name>
    <dbReference type="NCBI Taxonomy" id="3075618"/>
    <lineage>
        <taxon>Bacteria</taxon>
        <taxon>Pseudomonadati</taxon>
        <taxon>Bacteroidota</taxon>
        <taxon>Flavobacteriia</taxon>
        <taxon>Flavobacteriales</taxon>
        <taxon>Flavobacteriaceae</taxon>
        <taxon>Flavobacterium</taxon>
    </lineage>
</organism>
<feature type="transmembrane region" description="Helical" evidence="6">
    <location>
        <begin position="83"/>
        <end position="103"/>
    </location>
</feature>
<gene>
    <name evidence="8" type="ORF">RN605_03175</name>
    <name evidence="7" type="ORF">RN608_09875</name>
</gene>
<feature type="transmembrane region" description="Helical" evidence="6">
    <location>
        <begin position="200"/>
        <end position="218"/>
    </location>
</feature>
<feature type="transmembrane region" description="Helical" evidence="6">
    <location>
        <begin position="12"/>
        <end position="30"/>
    </location>
</feature>
<dbReference type="EMBL" id="CP134890">
    <property type="protein sequence ID" value="WNM22372.1"/>
    <property type="molecule type" value="Genomic_DNA"/>
</dbReference>
<comment type="similarity">
    <text evidence="2">Belongs to the TMEM86 family.</text>
</comment>
<feature type="transmembrane region" description="Helical" evidence="6">
    <location>
        <begin position="115"/>
        <end position="133"/>
    </location>
</feature>
<dbReference type="Pfam" id="PF07947">
    <property type="entry name" value="YhhN"/>
    <property type="match status" value="1"/>
</dbReference>
<evidence type="ECO:0000313" key="9">
    <source>
        <dbReference type="Proteomes" id="UP001304515"/>
    </source>
</evidence>
<keyword evidence="9" id="KW-1185">Reference proteome</keyword>
<dbReference type="KEGG" id="fcj:RN605_03175"/>
<evidence type="ECO:0000313" key="8">
    <source>
        <dbReference type="EMBL" id="WNM22372.1"/>
    </source>
</evidence>
<evidence type="ECO:0008006" key="10">
    <source>
        <dbReference type="Google" id="ProtNLM"/>
    </source>
</evidence>
<feature type="transmembrane region" description="Helical" evidence="6">
    <location>
        <begin position="60"/>
        <end position="77"/>
    </location>
</feature>
<comment type="subcellular location">
    <subcellularLocation>
        <location evidence="1">Membrane</location>
        <topology evidence="1">Multi-pass membrane protein</topology>
    </subcellularLocation>
</comment>
<dbReference type="EMBL" id="CP134878">
    <property type="protein sequence ID" value="WNM18321.1"/>
    <property type="molecule type" value="Genomic_DNA"/>
</dbReference>
<proteinExistence type="inferred from homology"/>
<evidence type="ECO:0000313" key="7">
    <source>
        <dbReference type="EMBL" id="WNM18321.1"/>
    </source>
</evidence>
<evidence type="ECO:0000256" key="6">
    <source>
        <dbReference type="SAM" id="Phobius"/>
    </source>
</evidence>
<keyword evidence="4 6" id="KW-1133">Transmembrane helix</keyword>
<keyword evidence="5 6" id="KW-0472">Membrane</keyword>
<reference evidence="8 9" key="1">
    <citation type="submission" date="2023-09" db="EMBL/GenBank/DDBJ databases">
        <title>Flavobacterium sp. a novel bacteria isolate from Pepper rhizosphere.</title>
        <authorList>
            <person name="Peng Y."/>
            <person name="Lee J."/>
        </authorList>
    </citation>
    <scope>NUCLEOTIDE SEQUENCE [LARGE SCALE GENOMIC DNA]</scope>
    <source>
        <strain evidence="7">PMR2A8</strain>
        <strain evidence="8 9">PMTSA4</strain>
    </source>
</reference>
<name>A0AA96F1W3_9FLAO</name>
<accession>A0AA96F1W3</accession>
<evidence type="ECO:0000256" key="2">
    <source>
        <dbReference type="ARBA" id="ARBA00007375"/>
    </source>
</evidence>
<dbReference type="Proteomes" id="UP001304515">
    <property type="component" value="Chromosome"/>
</dbReference>
<dbReference type="RefSeq" id="WP_313322152.1">
    <property type="nucleotide sequence ID" value="NZ_CP134878.1"/>
</dbReference>
<keyword evidence="3 6" id="KW-0812">Transmembrane</keyword>